<organism evidence="2 3">
    <name type="scientific">Streptomyces ferrugineus</name>
    <dbReference type="NCBI Taxonomy" id="1413221"/>
    <lineage>
        <taxon>Bacteria</taxon>
        <taxon>Bacillati</taxon>
        <taxon>Actinomycetota</taxon>
        <taxon>Actinomycetes</taxon>
        <taxon>Kitasatosporales</taxon>
        <taxon>Streptomycetaceae</taxon>
        <taxon>Streptomyces</taxon>
    </lineage>
</organism>
<dbReference type="InterPro" id="IPR008538">
    <property type="entry name" value="Uma2"/>
</dbReference>
<reference evidence="2 3" key="1">
    <citation type="submission" date="2020-10" db="EMBL/GenBank/DDBJ databases">
        <title>Streptomyces ferrugineus complate genome analysis.</title>
        <authorList>
            <person name="Anwar N."/>
        </authorList>
    </citation>
    <scope>NUCLEOTIDE SEQUENCE [LARGE SCALE GENOMIC DNA]</scope>
    <source>
        <strain evidence="2 3">CCTCC AA2014009</strain>
    </source>
</reference>
<feature type="domain" description="Putative restriction endonuclease" evidence="1">
    <location>
        <begin position="27"/>
        <end position="184"/>
    </location>
</feature>
<dbReference type="InterPro" id="IPR011335">
    <property type="entry name" value="Restrct_endonuc-II-like"/>
</dbReference>
<dbReference type="Pfam" id="PF05685">
    <property type="entry name" value="Uma2"/>
    <property type="match status" value="1"/>
</dbReference>
<keyword evidence="2" id="KW-0378">Hydrolase</keyword>
<dbReference type="AlphaFoldDB" id="A0A7M2SQ09"/>
<dbReference type="PANTHER" id="PTHR35400">
    <property type="entry name" value="SLR1083 PROTEIN"/>
    <property type="match status" value="1"/>
</dbReference>
<dbReference type="CDD" id="cd06260">
    <property type="entry name" value="DUF820-like"/>
    <property type="match status" value="1"/>
</dbReference>
<protein>
    <submittedName>
        <fullName evidence="2">Uma2 family endonuclease</fullName>
    </submittedName>
</protein>
<dbReference type="InterPro" id="IPR012296">
    <property type="entry name" value="Nuclease_put_TT1808"/>
</dbReference>
<sequence length="195" mass="22372">MTVLDDRIEMAESSDELTLDTMFGWLEKMPIPEGYKTEIVGGQICMSPQRRTHWQIIFDILDQLRSRYPRQRLMSDVRIDYPGRLNGFATDVTLIADDAHLDDKGRWHYKDVEFVAEVISKDTAANDYGPKKTAYALAEVPVYLIVDPYTAQWHLHTQPKDGEYRGELSLDFGDEIDLTGTVVDLVLKTDEFPRG</sequence>
<dbReference type="EMBL" id="CP063373">
    <property type="protein sequence ID" value="QOV37568.1"/>
    <property type="molecule type" value="Genomic_DNA"/>
</dbReference>
<dbReference type="Gene3D" id="3.90.1570.10">
    <property type="entry name" value="tt1808, chain A"/>
    <property type="match status" value="1"/>
</dbReference>
<name>A0A7M2SQ09_9ACTN</name>
<keyword evidence="3" id="KW-1185">Reference proteome</keyword>
<evidence type="ECO:0000313" key="2">
    <source>
        <dbReference type="EMBL" id="QOV37568.1"/>
    </source>
</evidence>
<proteinExistence type="predicted"/>
<dbReference type="GO" id="GO:0004519">
    <property type="term" value="F:endonuclease activity"/>
    <property type="evidence" value="ECO:0007669"/>
    <property type="project" value="UniProtKB-KW"/>
</dbReference>
<dbReference type="KEGG" id="sfeu:IM697_03810"/>
<gene>
    <name evidence="2" type="ORF">IM697_03810</name>
</gene>
<dbReference type="RefSeq" id="WP_194044666.1">
    <property type="nucleotide sequence ID" value="NZ_CP063373.1"/>
</dbReference>
<accession>A0A7M2SQ09</accession>
<keyword evidence="2" id="KW-0255">Endonuclease</keyword>
<evidence type="ECO:0000313" key="3">
    <source>
        <dbReference type="Proteomes" id="UP000594205"/>
    </source>
</evidence>
<dbReference type="PANTHER" id="PTHR35400:SF3">
    <property type="entry name" value="SLL1072 PROTEIN"/>
    <property type="match status" value="1"/>
</dbReference>
<evidence type="ECO:0000259" key="1">
    <source>
        <dbReference type="Pfam" id="PF05685"/>
    </source>
</evidence>
<dbReference type="Proteomes" id="UP000594205">
    <property type="component" value="Chromosome"/>
</dbReference>
<dbReference type="SUPFAM" id="SSF52980">
    <property type="entry name" value="Restriction endonuclease-like"/>
    <property type="match status" value="1"/>
</dbReference>
<keyword evidence="2" id="KW-0540">Nuclease</keyword>